<evidence type="ECO:0000313" key="1">
    <source>
        <dbReference type="EMBL" id="GEN88565.1"/>
    </source>
</evidence>
<accession>A0A511ZM88</accession>
<gene>
    <name evidence="1" type="ORF">OSO01_33040</name>
</gene>
<comment type="caution">
    <text evidence="1">The sequence shown here is derived from an EMBL/GenBank/DDBJ whole genome shotgun (WGS) entry which is preliminary data.</text>
</comment>
<reference evidence="1 2" key="1">
    <citation type="submission" date="2019-07" db="EMBL/GenBank/DDBJ databases">
        <title>Whole genome shotgun sequence of Oceanobacillus sojae NBRC 105379.</title>
        <authorList>
            <person name="Hosoyama A."/>
            <person name="Uohara A."/>
            <person name="Ohji S."/>
            <person name="Ichikawa N."/>
        </authorList>
    </citation>
    <scope>NUCLEOTIDE SEQUENCE [LARGE SCALE GENOMIC DNA]</scope>
    <source>
        <strain evidence="1 2">NBRC 105379</strain>
    </source>
</reference>
<dbReference type="RefSeq" id="WP_156988018.1">
    <property type="nucleotide sequence ID" value="NZ_BJYM01000014.1"/>
</dbReference>
<organism evidence="1 2">
    <name type="scientific">Oceanobacillus sojae</name>
    <dbReference type="NCBI Taxonomy" id="582851"/>
    <lineage>
        <taxon>Bacteria</taxon>
        <taxon>Bacillati</taxon>
        <taxon>Bacillota</taxon>
        <taxon>Bacilli</taxon>
        <taxon>Bacillales</taxon>
        <taxon>Bacillaceae</taxon>
        <taxon>Oceanobacillus</taxon>
    </lineage>
</organism>
<sequence length="45" mass="5146">MRLKGIEVAEKSEEFKSNQTVVELIGINKEMEFAIMCSVKELPVF</sequence>
<dbReference type="Proteomes" id="UP000321558">
    <property type="component" value="Unassembled WGS sequence"/>
</dbReference>
<dbReference type="EMBL" id="BJYM01000014">
    <property type="protein sequence ID" value="GEN88565.1"/>
    <property type="molecule type" value="Genomic_DNA"/>
</dbReference>
<evidence type="ECO:0000313" key="2">
    <source>
        <dbReference type="Proteomes" id="UP000321558"/>
    </source>
</evidence>
<name>A0A511ZM88_9BACI</name>
<proteinExistence type="predicted"/>
<keyword evidence="2" id="KW-1185">Reference proteome</keyword>
<protein>
    <submittedName>
        <fullName evidence="1">Uncharacterized protein</fullName>
    </submittedName>
</protein>
<dbReference type="AlphaFoldDB" id="A0A511ZM88"/>